<feature type="compositionally biased region" description="Basic and acidic residues" evidence="1">
    <location>
        <begin position="1"/>
        <end position="50"/>
    </location>
</feature>
<gene>
    <name evidence="2" type="ORF">ESZ48_06520</name>
</gene>
<protein>
    <submittedName>
        <fullName evidence="2">Uncharacterized protein</fullName>
    </submittedName>
</protein>
<accession>A0A4Q0XIQ2</accession>
<dbReference type="RefSeq" id="WP_129016512.1">
    <property type="nucleotide sequence ID" value="NZ_SDDZ01000002.1"/>
</dbReference>
<feature type="region of interest" description="Disordered" evidence="1">
    <location>
        <begin position="1"/>
        <end position="72"/>
    </location>
</feature>
<dbReference type="Proteomes" id="UP000289792">
    <property type="component" value="Unassembled WGS sequence"/>
</dbReference>
<name>A0A4Q0XIQ2_9FLAO</name>
<organism evidence="2 3">
    <name type="scientific">Gelidibacter gilvus</name>
    <dbReference type="NCBI Taxonomy" id="59602"/>
    <lineage>
        <taxon>Bacteria</taxon>
        <taxon>Pseudomonadati</taxon>
        <taxon>Bacteroidota</taxon>
        <taxon>Flavobacteriia</taxon>
        <taxon>Flavobacteriales</taxon>
        <taxon>Flavobacteriaceae</taxon>
        <taxon>Gelidibacter</taxon>
    </lineage>
</organism>
<sequence>MKKEDKTTPMLDPKIKDEQNIKRQDHSDSQSSKKDASKKPTKDDPKKVPESNDPAGYGESGNIKKSPFKKKD</sequence>
<dbReference type="EMBL" id="SDDZ01000002">
    <property type="protein sequence ID" value="RXJ51514.1"/>
    <property type="molecule type" value="Genomic_DNA"/>
</dbReference>
<dbReference type="AlphaFoldDB" id="A0A4Q0XIQ2"/>
<reference evidence="2 3" key="1">
    <citation type="submission" date="2019-01" db="EMBL/GenBank/DDBJ databases">
        <title>Genome sequence of the Antarctic species Gelidibacter gilvus ACAM 158(T).</title>
        <authorList>
            <person name="Bowman J.P."/>
        </authorList>
    </citation>
    <scope>NUCLEOTIDE SEQUENCE [LARGE SCALE GENOMIC DNA]</scope>
    <source>
        <strain evidence="2 3">IC158</strain>
    </source>
</reference>
<evidence type="ECO:0000313" key="3">
    <source>
        <dbReference type="Proteomes" id="UP000289792"/>
    </source>
</evidence>
<keyword evidence="3" id="KW-1185">Reference proteome</keyword>
<evidence type="ECO:0000313" key="2">
    <source>
        <dbReference type="EMBL" id="RXJ51514.1"/>
    </source>
</evidence>
<evidence type="ECO:0000256" key="1">
    <source>
        <dbReference type="SAM" id="MobiDB-lite"/>
    </source>
</evidence>
<comment type="caution">
    <text evidence="2">The sequence shown here is derived from an EMBL/GenBank/DDBJ whole genome shotgun (WGS) entry which is preliminary data.</text>
</comment>
<proteinExistence type="predicted"/>